<comment type="similarity">
    <text evidence="2">Belongs to the germin family.</text>
</comment>
<dbReference type="Gene3D" id="2.60.120.10">
    <property type="entry name" value="Jelly Rolls"/>
    <property type="match status" value="1"/>
</dbReference>
<evidence type="ECO:0000256" key="1">
    <source>
        <dbReference type="ARBA" id="ARBA00004613"/>
    </source>
</evidence>
<dbReference type="InterPro" id="IPR006045">
    <property type="entry name" value="Cupin_1"/>
</dbReference>
<feature type="non-terminal residue" evidence="7">
    <location>
        <position position="213"/>
    </location>
</feature>
<feature type="domain" description="Cupin type-1" evidence="6">
    <location>
        <begin position="38"/>
        <end position="192"/>
    </location>
</feature>
<dbReference type="CDD" id="cd02241">
    <property type="entry name" value="cupin_OxOx"/>
    <property type="match status" value="1"/>
</dbReference>
<keyword evidence="8" id="KW-1185">Reference proteome</keyword>
<protein>
    <submittedName>
        <fullName evidence="7">RmlC-like cupin</fullName>
    </submittedName>
</protein>
<evidence type="ECO:0000259" key="6">
    <source>
        <dbReference type="SMART" id="SM00835"/>
    </source>
</evidence>
<dbReference type="PRINTS" id="PR00325">
    <property type="entry name" value="GERMIN"/>
</dbReference>
<dbReference type="InterPro" id="IPR001929">
    <property type="entry name" value="Germin"/>
</dbReference>
<dbReference type="GO" id="GO:0030145">
    <property type="term" value="F:manganese ion binding"/>
    <property type="evidence" value="ECO:0007669"/>
    <property type="project" value="InterPro"/>
</dbReference>
<dbReference type="InterPro" id="IPR014710">
    <property type="entry name" value="RmlC-like_jellyroll"/>
</dbReference>
<organism evidence="7 8">
    <name type="scientific">Sporormia fimetaria CBS 119925</name>
    <dbReference type="NCBI Taxonomy" id="1340428"/>
    <lineage>
        <taxon>Eukaryota</taxon>
        <taxon>Fungi</taxon>
        <taxon>Dikarya</taxon>
        <taxon>Ascomycota</taxon>
        <taxon>Pezizomycotina</taxon>
        <taxon>Dothideomycetes</taxon>
        <taxon>Pleosporomycetidae</taxon>
        <taxon>Pleosporales</taxon>
        <taxon>Sporormiaceae</taxon>
        <taxon>Sporormia</taxon>
    </lineage>
</organism>
<dbReference type="SUPFAM" id="SSF51182">
    <property type="entry name" value="RmlC-like cupins"/>
    <property type="match status" value="1"/>
</dbReference>
<dbReference type="Pfam" id="PF00190">
    <property type="entry name" value="Cupin_1"/>
    <property type="match status" value="1"/>
</dbReference>
<dbReference type="SMART" id="SM00835">
    <property type="entry name" value="Cupin_1"/>
    <property type="match status" value="1"/>
</dbReference>
<reference evidence="7" key="1">
    <citation type="journal article" date="2020" name="Stud. Mycol.">
        <title>101 Dothideomycetes genomes: a test case for predicting lifestyles and emergence of pathogens.</title>
        <authorList>
            <person name="Haridas S."/>
            <person name="Albert R."/>
            <person name="Binder M."/>
            <person name="Bloem J."/>
            <person name="Labutti K."/>
            <person name="Salamov A."/>
            <person name="Andreopoulos B."/>
            <person name="Baker S."/>
            <person name="Barry K."/>
            <person name="Bills G."/>
            <person name="Bluhm B."/>
            <person name="Cannon C."/>
            <person name="Castanera R."/>
            <person name="Culley D."/>
            <person name="Daum C."/>
            <person name="Ezra D."/>
            <person name="Gonzalez J."/>
            <person name="Henrissat B."/>
            <person name="Kuo A."/>
            <person name="Liang C."/>
            <person name="Lipzen A."/>
            <person name="Lutzoni F."/>
            <person name="Magnuson J."/>
            <person name="Mondo S."/>
            <person name="Nolan M."/>
            <person name="Ohm R."/>
            <person name="Pangilinan J."/>
            <person name="Park H.-J."/>
            <person name="Ramirez L."/>
            <person name="Alfaro M."/>
            <person name="Sun H."/>
            <person name="Tritt A."/>
            <person name="Yoshinaga Y."/>
            <person name="Zwiers L.-H."/>
            <person name="Turgeon B."/>
            <person name="Goodwin S."/>
            <person name="Spatafora J."/>
            <person name="Crous P."/>
            <person name="Grigoriev I."/>
        </authorList>
    </citation>
    <scope>NUCLEOTIDE SEQUENCE</scope>
    <source>
        <strain evidence="7">CBS 119925</strain>
    </source>
</reference>
<evidence type="ECO:0000256" key="4">
    <source>
        <dbReference type="ARBA" id="ARBA00022723"/>
    </source>
</evidence>
<keyword evidence="4" id="KW-0479">Metal-binding</keyword>
<evidence type="ECO:0000256" key="5">
    <source>
        <dbReference type="ARBA" id="ARBA00023211"/>
    </source>
</evidence>
<dbReference type="EMBL" id="MU006575">
    <property type="protein sequence ID" value="KAF2746923.1"/>
    <property type="molecule type" value="Genomic_DNA"/>
</dbReference>
<evidence type="ECO:0000313" key="7">
    <source>
        <dbReference type="EMBL" id="KAF2746923.1"/>
    </source>
</evidence>
<keyword evidence="3" id="KW-0964">Secreted</keyword>
<accession>A0A6A6V9Z6</accession>
<dbReference type="AlphaFoldDB" id="A0A6A6V9Z6"/>
<evidence type="ECO:0000313" key="8">
    <source>
        <dbReference type="Proteomes" id="UP000799440"/>
    </source>
</evidence>
<gene>
    <name evidence="7" type="ORF">M011DRAFT_384878</name>
</gene>
<evidence type="ECO:0000256" key="2">
    <source>
        <dbReference type="ARBA" id="ARBA00007456"/>
    </source>
</evidence>
<dbReference type="PANTHER" id="PTHR31238">
    <property type="entry name" value="GERMIN-LIKE PROTEIN SUBFAMILY 3 MEMBER 3"/>
    <property type="match status" value="1"/>
</dbReference>
<comment type="subcellular location">
    <subcellularLocation>
        <location evidence="1">Secreted</location>
    </subcellularLocation>
</comment>
<feature type="non-terminal residue" evidence="7">
    <location>
        <position position="1"/>
    </location>
</feature>
<proteinExistence type="inferred from homology"/>
<dbReference type="OrthoDB" id="1921208at2759"/>
<sequence length="213" mass="22411">VPQLLTQGSALKRFKLLLTSNGKLKPESEIAAATVFDFNAASAAPNAKGGRALAANIDTFPLLTDLGISTTVAFLSPCGLNTPHVHPRATEFLTLVSGSLTFGSILENGLVDPGQPAEIRGRLQPFQGTAFPVGSIHYQFNPSCDTEAVFVASLNNEDPGTNQVAQGFLGLDGGVVNATLGFPKTVDGRDLEGFRKMIPANLALDVESCLRRC</sequence>
<dbReference type="InterPro" id="IPR011051">
    <property type="entry name" value="RmlC_Cupin_sf"/>
</dbReference>
<dbReference type="GO" id="GO:0005576">
    <property type="term" value="C:extracellular region"/>
    <property type="evidence" value="ECO:0007669"/>
    <property type="project" value="UniProtKB-SubCell"/>
</dbReference>
<evidence type="ECO:0000256" key="3">
    <source>
        <dbReference type="ARBA" id="ARBA00022525"/>
    </source>
</evidence>
<keyword evidence="5" id="KW-0464">Manganese</keyword>
<dbReference type="Proteomes" id="UP000799440">
    <property type="component" value="Unassembled WGS sequence"/>
</dbReference>
<name>A0A6A6V9Z6_9PLEO</name>